<accession>A0A238YXP7</accession>
<evidence type="ECO:0008006" key="3">
    <source>
        <dbReference type="Google" id="ProtNLM"/>
    </source>
</evidence>
<dbReference type="EMBL" id="FZNS01000006">
    <property type="protein sequence ID" value="SNR75840.1"/>
    <property type="molecule type" value="Genomic_DNA"/>
</dbReference>
<dbReference type="Pfam" id="PF14054">
    <property type="entry name" value="DUF4249"/>
    <property type="match status" value="1"/>
</dbReference>
<keyword evidence="2" id="KW-1185">Reference proteome</keyword>
<protein>
    <recommendedName>
        <fullName evidence="3">DUF4249 domain-containing protein</fullName>
    </recommendedName>
</protein>
<evidence type="ECO:0000313" key="1">
    <source>
        <dbReference type="EMBL" id="SNR75840.1"/>
    </source>
</evidence>
<dbReference type="PROSITE" id="PS51257">
    <property type="entry name" value="PROKAR_LIPOPROTEIN"/>
    <property type="match status" value="1"/>
</dbReference>
<dbReference type="InterPro" id="IPR025345">
    <property type="entry name" value="DUF4249"/>
</dbReference>
<dbReference type="Proteomes" id="UP000198310">
    <property type="component" value="Unassembled WGS sequence"/>
</dbReference>
<name>A0A238YXP7_9BACT</name>
<evidence type="ECO:0000313" key="2">
    <source>
        <dbReference type="Proteomes" id="UP000198310"/>
    </source>
</evidence>
<proteinExistence type="predicted"/>
<gene>
    <name evidence="1" type="ORF">SAMN06269173_106173</name>
</gene>
<dbReference type="AlphaFoldDB" id="A0A238YXP7"/>
<organism evidence="1 2">
    <name type="scientific">Hymenobacter mucosus</name>
    <dbReference type="NCBI Taxonomy" id="1411120"/>
    <lineage>
        <taxon>Bacteria</taxon>
        <taxon>Pseudomonadati</taxon>
        <taxon>Bacteroidota</taxon>
        <taxon>Cytophagia</taxon>
        <taxon>Cytophagales</taxon>
        <taxon>Hymenobacteraceae</taxon>
        <taxon>Hymenobacter</taxon>
    </lineage>
</organism>
<sequence>MLYPRLRLLTWLLLLLTASCVEPYEPKLVGTAANLLVLDGFINTDGVTTITLTRSQDLSSAGGYPAETKATVRIESEAGTRYPLTETSPGVYISTSQKLPSSTRYHLYIRTSTGREYTSDYTVAKQPLPIDNLKARIQENGLQIYVDTHDDEGKTQYYRWEYTETWEFTSAFRSTLRYDDSRNQVISRRENIYNCWRTENSSTINTTSTVRLSQDAVRDYRLLFIPSSAGRLRYRYSILVRQYAMSAAEFDYWEAIKKNTENIGTLFDPLPSQIQGNVHCLTDDTEPVLGFVGAATVVEQRLFVDRLTLPNEWRTNLDGYETCTALDTFPSERWKGWTLQEYFGDPQLRIPVSRTSIAFTAQTPECVDCRLRGTNVKPSFWP</sequence>
<reference evidence="2" key="1">
    <citation type="submission" date="2017-06" db="EMBL/GenBank/DDBJ databases">
        <authorList>
            <person name="Varghese N."/>
            <person name="Submissions S."/>
        </authorList>
    </citation>
    <scope>NUCLEOTIDE SEQUENCE [LARGE SCALE GENOMIC DNA]</scope>
    <source>
        <strain evidence="2">DSM 28041</strain>
    </source>
</reference>